<dbReference type="InterPro" id="IPR007685">
    <property type="entry name" value="RelA_SpoT"/>
</dbReference>
<gene>
    <name evidence="2" type="ORF">SAMN05660284_02003</name>
</gene>
<dbReference type="EMBL" id="FOVE01000014">
    <property type="protein sequence ID" value="SFN66323.1"/>
    <property type="molecule type" value="Genomic_DNA"/>
</dbReference>
<dbReference type="CDD" id="cd05399">
    <property type="entry name" value="NT_Rel-Spo_like"/>
    <property type="match status" value="1"/>
</dbReference>
<keyword evidence="3" id="KW-1185">Reference proteome</keyword>
<dbReference type="STRING" id="83765.SAMN05660284_02003"/>
<dbReference type="RefSeq" id="WP_091195486.1">
    <property type="nucleotide sequence ID" value="NZ_FOVE01000014.1"/>
</dbReference>
<dbReference type="PANTHER" id="PTHR41773:SF1">
    <property type="entry name" value="RELA_SPOT DOMAIN-CONTAINING PROTEIN"/>
    <property type="match status" value="1"/>
</dbReference>
<dbReference type="PANTHER" id="PTHR41773">
    <property type="entry name" value="GTP PYROPHOSPHATASE-RELATED"/>
    <property type="match status" value="1"/>
</dbReference>
<dbReference type="GO" id="GO:0015969">
    <property type="term" value="P:guanosine tetraphosphate metabolic process"/>
    <property type="evidence" value="ECO:0007669"/>
    <property type="project" value="InterPro"/>
</dbReference>
<evidence type="ECO:0000313" key="2">
    <source>
        <dbReference type="EMBL" id="SFN66323.1"/>
    </source>
</evidence>
<protein>
    <recommendedName>
        <fullName evidence="1">RelA/SpoT domain-containing protein</fullName>
    </recommendedName>
</protein>
<dbReference type="SMART" id="SM00954">
    <property type="entry name" value="RelA_SpoT"/>
    <property type="match status" value="1"/>
</dbReference>
<organism evidence="2 3">
    <name type="scientific">Formivibrio citricus</name>
    <dbReference type="NCBI Taxonomy" id="83765"/>
    <lineage>
        <taxon>Bacteria</taxon>
        <taxon>Pseudomonadati</taxon>
        <taxon>Pseudomonadota</taxon>
        <taxon>Betaproteobacteria</taxon>
        <taxon>Neisseriales</taxon>
        <taxon>Chitinibacteraceae</taxon>
        <taxon>Formivibrio</taxon>
    </lineage>
</organism>
<evidence type="ECO:0000313" key="3">
    <source>
        <dbReference type="Proteomes" id="UP000242869"/>
    </source>
</evidence>
<dbReference type="Proteomes" id="UP000242869">
    <property type="component" value="Unassembled WGS sequence"/>
</dbReference>
<sequence length="309" mass="35307">MRSKYEHIAAEMRREIEDLLSAVGILFRVFSRGKDDASLNSKLMREPGKYRVGGKLIQDSIGIRIALYFPDDIPIVKSILESNFRIDSSASTIDRPERDQFSVTRYNLIFRLPSESTDNFLRIKGDAPLDSTFEVQLRSILSEGWHEVEHDLRYKAKENWNGHDDLSRVLNGIVATLETSEWNMGKVFEELAYRHYKSRNWHGMLPSILRMRLKGEITQPIVDALNSDIQVAKDLLRIDRARLLKFLSLAKPKLPVTPDNVILFWNATGPQHQCLQSLTPVIVYDAAAGLSPSCHDRPVIEHSEVSCSY</sequence>
<dbReference type="Pfam" id="PF04607">
    <property type="entry name" value="RelA_SpoT"/>
    <property type="match status" value="1"/>
</dbReference>
<dbReference type="Gene3D" id="3.30.460.10">
    <property type="entry name" value="Beta Polymerase, domain 2"/>
    <property type="match status" value="1"/>
</dbReference>
<feature type="domain" description="RelA/SpoT" evidence="1">
    <location>
        <begin position="31"/>
        <end position="160"/>
    </location>
</feature>
<dbReference type="OrthoDB" id="9789634at2"/>
<accession>A0A1I5AV53</accession>
<dbReference type="InterPro" id="IPR043519">
    <property type="entry name" value="NT_sf"/>
</dbReference>
<dbReference type="AlphaFoldDB" id="A0A1I5AV53"/>
<dbReference type="SUPFAM" id="SSF81301">
    <property type="entry name" value="Nucleotidyltransferase"/>
    <property type="match status" value="1"/>
</dbReference>
<evidence type="ECO:0000259" key="1">
    <source>
        <dbReference type="SMART" id="SM00954"/>
    </source>
</evidence>
<reference evidence="3" key="1">
    <citation type="submission" date="2016-10" db="EMBL/GenBank/DDBJ databases">
        <authorList>
            <person name="Varghese N."/>
            <person name="Submissions S."/>
        </authorList>
    </citation>
    <scope>NUCLEOTIDE SEQUENCE [LARGE SCALE GENOMIC DNA]</scope>
    <source>
        <strain evidence="3">DSM 6150</strain>
    </source>
</reference>
<name>A0A1I5AV53_9NEIS</name>
<proteinExistence type="predicted"/>